<protein>
    <submittedName>
        <fullName evidence="2">Uncharacterized protein</fullName>
    </submittedName>
</protein>
<feature type="region of interest" description="Disordered" evidence="1">
    <location>
        <begin position="23"/>
        <end position="102"/>
    </location>
</feature>
<dbReference type="OrthoDB" id="1925843at2759"/>
<dbReference type="Gene3D" id="1.20.5.1430">
    <property type="match status" value="1"/>
</dbReference>
<name>A0A1Y1HPR5_KLENI</name>
<dbReference type="Proteomes" id="UP000054558">
    <property type="component" value="Unassembled WGS sequence"/>
</dbReference>
<accession>A0A1Y1HPR5</accession>
<reference evidence="2 3" key="1">
    <citation type="journal article" date="2014" name="Nat. Commun.">
        <title>Klebsormidium flaccidum genome reveals primary factors for plant terrestrial adaptation.</title>
        <authorList>
            <person name="Hori K."/>
            <person name="Maruyama F."/>
            <person name="Fujisawa T."/>
            <person name="Togashi T."/>
            <person name="Yamamoto N."/>
            <person name="Seo M."/>
            <person name="Sato S."/>
            <person name="Yamada T."/>
            <person name="Mori H."/>
            <person name="Tajima N."/>
            <person name="Moriyama T."/>
            <person name="Ikeuchi M."/>
            <person name="Watanabe M."/>
            <person name="Wada H."/>
            <person name="Kobayashi K."/>
            <person name="Saito M."/>
            <person name="Masuda T."/>
            <person name="Sasaki-Sekimoto Y."/>
            <person name="Mashiguchi K."/>
            <person name="Awai K."/>
            <person name="Shimojima M."/>
            <person name="Masuda S."/>
            <person name="Iwai M."/>
            <person name="Nobusawa T."/>
            <person name="Narise T."/>
            <person name="Kondo S."/>
            <person name="Saito H."/>
            <person name="Sato R."/>
            <person name="Murakawa M."/>
            <person name="Ihara Y."/>
            <person name="Oshima-Yamada Y."/>
            <person name="Ohtaka K."/>
            <person name="Satoh M."/>
            <person name="Sonobe K."/>
            <person name="Ishii M."/>
            <person name="Ohtani R."/>
            <person name="Kanamori-Sato M."/>
            <person name="Honoki R."/>
            <person name="Miyazaki D."/>
            <person name="Mochizuki H."/>
            <person name="Umetsu J."/>
            <person name="Higashi K."/>
            <person name="Shibata D."/>
            <person name="Kamiya Y."/>
            <person name="Sato N."/>
            <person name="Nakamura Y."/>
            <person name="Tabata S."/>
            <person name="Ida S."/>
            <person name="Kurokawa K."/>
            <person name="Ohta H."/>
        </authorList>
    </citation>
    <scope>NUCLEOTIDE SEQUENCE [LARGE SCALE GENOMIC DNA]</scope>
    <source>
        <strain evidence="2 3">NIES-2285</strain>
    </source>
</reference>
<dbReference type="EMBL" id="DF236971">
    <property type="protein sequence ID" value="GAQ78971.1"/>
    <property type="molecule type" value="Genomic_DNA"/>
</dbReference>
<feature type="compositionally biased region" description="Acidic residues" evidence="1">
    <location>
        <begin position="29"/>
        <end position="42"/>
    </location>
</feature>
<organism evidence="2 3">
    <name type="scientific">Klebsormidium nitens</name>
    <name type="common">Green alga</name>
    <name type="synonym">Ulothrix nitens</name>
    <dbReference type="NCBI Taxonomy" id="105231"/>
    <lineage>
        <taxon>Eukaryota</taxon>
        <taxon>Viridiplantae</taxon>
        <taxon>Streptophyta</taxon>
        <taxon>Klebsormidiophyceae</taxon>
        <taxon>Klebsormidiales</taxon>
        <taxon>Klebsormidiaceae</taxon>
        <taxon>Klebsormidium</taxon>
    </lineage>
</organism>
<keyword evidence="3" id="KW-1185">Reference proteome</keyword>
<evidence type="ECO:0000313" key="2">
    <source>
        <dbReference type="EMBL" id="GAQ78971.1"/>
    </source>
</evidence>
<sequence length="220" mass="24166">MAKAGQAPAPYIAQKYAEAETAEKAFLSDDYDEPESDQDLEVDQAVQGPDQLPSIRYTRNQLAPVGELLSSSEDEDGRGSIDGCDPASQQASDPVEAASTSGDDIDVWDNLKQIFADMDAQEDNDENKLLLKEPLARLRRLLAMHNDMAERERALRRCHLGVLVERDWYLGKLREVEDTVESTPAKSSSEAADVAFSGAVRSILYRESSAFRLAGSKGRG</sequence>
<proteinExistence type="predicted"/>
<dbReference type="OMA" id="YQDNEDY"/>
<gene>
    <name evidence="2" type="ORF">KFL_000220030</name>
</gene>
<dbReference type="AlphaFoldDB" id="A0A1Y1HPR5"/>
<evidence type="ECO:0000313" key="3">
    <source>
        <dbReference type="Proteomes" id="UP000054558"/>
    </source>
</evidence>
<evidence type="ECO:0000256" key="1">
    <source>
        <dbReference type="SAM" id="MobiDB-lite"/>
    </source>
</evidence>
<feature type="compositionally biased region" description="Polar residues" evidence="1">
    <location>
        <begin position="87"/>
        <end position="102"/>
    </location>
</feature>